<evidence type="ECO:0000313" key="3">
    <source>
        <dbReference type="Proteomes" id="UP001341444"/>
    </source>
</evidence>
<dbReference type="InterPro" id="IPR051448">
    <property type="entry name" value="CdaR-like_regulators"/>
</dbReference>
<dbReference type="Gene3D" id="1.10.10.2840">
    <property type="entry name" value="PucR C-terminal helix-turn-helix domain"/>
    <property type="match status" value="1"/>
</dbReference>
<evidence type="ECO:0000313" key="2">
    <source>
        <dbReference type="EMBL" id="MED1202409.1"/>
    </source>
</evidence>
<dbReference type="PANTHER" id="PTHR33744">
    <property type="entry name" value="CARBOHYDRATE DIACID REGULATOR"/>
    <property type="match status" value="1"/>
</dbReference>
<proteinExistence type="predicted"/>
<name>A0ABU6MDM9_9BACI</name>
<evidence type="ECO:0000259" key="1">
    <source>
        <dbReference type="Pfam" id="PF13556"/>
    </source>
</evidence>
<gene>
    <name evidence="2" type="ORF">P4T90_04800</name>
</gene>
<sequence length="303" mass="35532">MITQLQKRYPKSILETYPVLHPGITWFHIENEHQYLGIPDSDMTSEEKELLGTLFPIFKAEKLINPTTESQNWHNFLSGKNVEFPVKEGSRLRFIQFAIHSTKEGFDRIAWEEAVKSLFSNNVTLVYLSSSSGTIIETAASFVLSEEELKSSIEAFESDFYFTVHFFIGPFRDLDNQIQNDFLFEKKLFEFGRREMRKERLYTLSSIFPLYLLKSVSYKAKESCFSPLTSIFQEDKDIWRTIKLYIENNSNASLTAKQLFMHRNSLQYRIDKFTERTGFDLKSFKDAVTVYLACLDFKNEHQL</sequence>
<dbReference type="PANTHER" id="PTHR33744:SF15">
    <property type="entry name" value="CARBOHYDRATE DIACID REGULATOR"/>
    <property type="match status" value="1"/>
</dbReference>
<comment type="caution">
    <text evidence="2">The sequence shown here is derived from an EMBL/GenBank/DDBJ whole genome shotgun (WGS) entry which is preliminary data.</text>
</comment>
<dbReference type="InterPro" id="IPR042070">
    <property type="entry name" value="PucR_C-HTH_sf"/>
</dbReference>
<feature type="domain" description="PucR C-terminal helix-turn-helix" evidence="1">
    <location>
        <begin position="239"/>
        <end position="294"/>
    </location>
</feature>
<keyword evidence="3" id="KW-1185">Reference proteome</keyword>
<dbReference type="RefSeq" id="WP_066265837.1">
    <property type="nucleotide sequence ID" value="NZ_JARMAB010000006.1"/>
</dbReference>
<dbReference type="EMBL" id="JARMAB010000006">
    <property type="protein sequence ID" value="MED1202409.1"/>
    <property type="molecule type" value="Genomic_DNA"/>
</dbReference>
<dbReference type="InterPro" id="IPR025736">
    <property type="entry name" value="PucR_C-HTH_dom"/>
</dbReference>
<dbReference type="Pfam" id="PF13556">
    <property type="entry name" value="HTH_30"/>
    <property type="match status" value="1"/>
</dbReference>
<protein>
    <submittedName>
        <fullName evidence="2">Helix-turn-helix domain-containing protein</fullName>
    </submittedName>
</protein>
<organism evidence="2 3">
    <name type="scientific">Heyndrickxia acidicola</name>
    <dbReference type="NCBI Taxonomy" id="209389"/>
    <lineage>
        <taxon>Bacteria</taxon>
        <taxon>Bacillati</taxon>
        <taxon>Bacillota</taxon>
        <taxon>Bacilli</taxon>
        <taxon>Bacillales</taxon>
        <taxon>Bacillaceae</taxon>
        <taxon>Heyndrickxia</taxon>
    </lineage>
</organism>
<accession>A0ABU6MDM9</accession>
<dbReference type="Proteomes" id="UP001341444">
    <property type="component" value="Unassembled WGS sequence"/>
</dbReference>
<reference evidence="2 3" key="1">
    <citation type="submission" date="2023-03" db="EMBL/GenBank/DDBJ databases">
        <title>Bacillus Genome Sequencing.</title>
        <authorList>
            <person name="Dunlap C."/>
        </authorList>
    </citation>
    <scope>NUCLEOTIDE SEQUENCE [LARGE SCALE GENOMIC DNA]</scope>
    <source>
        <strain evidence="2 3">B-23453</strain>
    </source>
</reference>